<dbReference type="InterPro" id="IPR023577">
    <property type="entry name" value="CYTH_domain"/>
</dbReference>
<proteinExistence type="predicted"/>
<dbReference type="AlphaFoldDB" id="A0A1G9EAC5"/>
<dbReference type="OrthoDB" id="384378at2"/>
<reference evidence="3" key="1">
    <citation type="submission" date="2016-10" db="EMBL/GenBank/DDBJ databases">
        <authorList>
            <person name="Varghese N."/>
            <person name="Submissions S."/>
        </authorList>
    </citation>
    <scope>NUCLEOTIDE SEQUENCE [LARGE SCALE GENOMIC DNA]</scope>
    <source>
        <strain evidence="3">CGMCC 1.8895</strain>
    </source>
</reference>
<dbReference type="RefSeq" id="WP_052256919.1">
    <property type="nucleotide sequence ID" value="NZ_FNFY01000008.1"/>
</dbReference>
<accession>A0A1G9EAC5</accession>
<dbReference type="PROSITE" id="PS51707">
    <property type="entry name" value="CYTH"/>
    <property type="match status" value="1"/>
</dbReference>
<name>A0A1G9EAC5_9BACL</name>
<dbReference type="CDD" id="cd07762">
    <property type="entry name" value="CYTH-like_Pase_1"/>
    <property type="match status" value="1"/>
</dbReference>
<dbReference type="Proteomes" id="UP000199008">
    <property type="component" value="Unassembled WGS sequence"/>
</dbReference>
<dbReference type="EMBL" id="FNFY01000008">
    <property type="protein sequence ID" value="SDK73120.1"/>
    <property type="molecule type" value="Genomic_DNA"/>
</dbReference>
<dbReference type="Pfam" id="PF01928">
    <property type="entry name" value="CYTH"/>
    <property type="match status" value="1"/>
</dbReference>
<feature type="domain" description="CYTH" evidence="1">
    <location>
        <begin position="3"/>
        <end position="190"/>
    </location>
</feature>
<dbReference type="SUPFAM" id="SSF55154">
    <property type="entry name" value="CYTH-like phosphatases"/>
    <property type="match status" value="1"/>
</dbReference>
<dbReference type="Gene3D" id="2.40.320.10">
    <property type="entry name" value="Hypothetical Protein Pfu-838710-001"/>
    <property type="match status" value="1"/>
</dbReference>
<keyword evidence="3" id="KW-1185">Reference proteome</keyword>
<gene>
    <name evidence="2" type="ORF">SAMN05216216_10815</name>
</gene>
<dbReference type="InterPro" id="IPR033469">
    <property type="entry name" value="CYTH-like_dom_sf"/>
</dbReference>
<dbReference type="STRING" id="576118.SAMN05216216_10815"/>
<organism evidence="2 3">
    <name type="scientific">Lacicoccus qingdaonensis</name>
    <dbReference type="NCBI Taxonomy" id="576118"/>
    <lineage>
        <taxon>Bacteria</taxon>
        <taxon>Bacillati</taxon>
        <taxon>Bacillota</taxon>
        <taxon>Bacilli</taxon>
        <taxon>Bacillales</taxon>
        <taxon>Salinicoccaceae</taxon>
        <taxon>Lacicoccus</taxon>
    </lineage>
</organism>
<protein>
    <submittedName>
        <fullName evidence="2">Uncharacterized protein YjbK</fullName>
    </submittedName>
</protein>
<evidence type="ECO:0000313" key="3">
    <source>
        <dbReference type="Proteomes" id="UP000199008"/>
    </source>
</evidence>
<dbReference type="PIRSF" id="PIRSF012526">
    <property type="entry name" value="CYTH_UCP012526"/>
    <property type="match status" value="1"/>
</dbReference>
<dbReference type="InterPro" id="IPR009195">
    <property type="entry name" value="Uncharacterised_YjbK"/>
</dbReference>
<dbReference type="SMART" id="SM01118">
    <property type="entry name" value="CYTH"/>
    <property type="match status" value="1"/>
</dbReference>
<evidence type="ECO:0000259" key="1">
    <source>
        <dbReference type="PROSITE" id="PS51707"/>
    </source>
</evidence>
<evidence type="ECO:0000313" key="2">
    <source>
        <dbReference type="EMBL" id="SDK73120.1"/>
    </source>
</evidence>
<sequence length="194" mass="22969">MPELEIEFKNLLTADEHHTLYHTFFKTEEKQSLLNYYIDTENLDLRKNTLLLRIRVTAGEQMMTLKAPTEKGILEFNAEVDYDLSTARKMSHDDLPEIITHELKTRNIDVDDLIIYGSLTTERFETGYKDGLLVLDQSSFLGTQDFEIEYEVTDYDQGETRFDNLLESYKIERRPEMTKSERFYQVLRKEKDES</sequence>